<feature type="region of interest" description="Disordered" evidence="1">
    <location>
        <begin position="1"/>
        <end position="24"/>
    </location>
</feature>
<name>A0ABQ7PDA7_9HYPO</name>
<sequence length="188" mass="21316">MRLPPPSTTKHLIPNSSNTGHQMRSTLEGRTKAIGHESTLTNLSLDQIGYPLEKILEQLQLLDEGRTFFAGDFNVTLIEPHRSMHTLVVISESEDVSSQPDIDIRIEPAEITPVRRVYRTDPAVHITSQIDCASAFFSLEPYLMSIGPCYMSASVLADHQPYLAVLRKFRYQAETPHFRFLQHYQGVH</sequence>
<gene>
    <name evidence="2" type="ORF">E4U57_000214</name>
</gene>
<feature type="compositionally biased region" description="Polar residues" evidence="1">
    <location>
        <begin position="8"/>
        <end position="24"/>
    </location>
</feature>
<comment type="caution">
    <text evidence="2">The sequence shown here is derived from an EMBL/GenBank/DDBJ whole genome shotgun (WGS) entry which is preliminary data.</text>
</comment>
<protein>
    <submittedName>
        <fullName evidence="2">Uncharacterized protein</fullName>
    </submittedName>
</protein>
<reference evidence="2 3" key="1">
    <citation type="journal article" date="2020" name="bioRxiv">
        <title>Whole genome comparisons of ergot fungi reveals the divergence and evolution of species within the genus Claviceps are the result of varying mechanisms driving genome evolution and host range expansion.</title>
        <authorList>
            <person name="Wyka S.A."/>
            <person name="Mondo S.J."/>
            <person name="Liu M."/>
            <person name="Dettman J."/>
            <person name="Nalam V."/>
            <person name="Broders K.D."/>
        </authorList>
    </citation>
    <scope>NUCLEOTIDE SEQUENCE [LARGE SCALE GENOMIC DNA]</scope>
    <source>
        <strain evidence="2 3">LM583</strain>
    </source>
</reference>
<dbReference type="Proteomes" id="UP000742024">
    <property type="component" value="Unassembled WGS sequence"/>
</dbReference>
<evidence type="ECO:0000313" key="2">
    <source>
        <dbReference type="EMBL" id="KAG5960268.1"/>
    </source>
</evidence>
<keyword evidence="3" id="KW-1185">Reference proteome</keyword>
<organism evidence="2 3">
    <name type="scientific">Claviceps arundinis</name>
    <dbReference type="NCBI Taxonomy" id="1623583"/>
    <lineage>
        <taxon>Eukaryota</taxon>
        <taxon>Fungi</taxon>
        <taxon>Dikarya</taxon>
        <taxon>Ascomycota</taxon>
        <taxon>Pezizomycotina</taxon>
        <taxon>Sordariomycetes</taxon>
        <taxon>Hypocreomycetidae</taxon>
        <taxon>Hypocreales</taxon>
        <taxon>Clavicipitaceae</taxon>
        <taxon>Claviceps</taxon>
    </lineage>
</organism>
<evidence type="ECO:0000256" key="1">
    <source>
        <dbReference type="SAM" id="MobiDB-lite"/>
    </source>
</evidence>
<dbReference type="EMBL" id="SRPR01000102">
    <property type="protein sequence ID" value="KAG5960268.1"/>
    <property type="molecule type" value="Genomic_DNA"/>
</dbReference>
<evidence type="ECO:0000313" key="3">
    <source>
        <dbReference type="Proteomes" id="UP000742024"/>
    </source>
</evidence>
<accession>A0ABQ7PDA7</accession>
<proteinExistence type="predicted"/>